<dbReference type="PANTHER" id="PTHR22930">
    <property type="match status" value="1"/>
</dbReference>
<evidence type="ECO:0000256" key="5">
    <source>
        <dbReference type="ARBA" id="ARBA00022723"/>
    </source>
</evidence>
<keyword evidence="10" id="KW-1185">Reference proteome</keyword>
<evidence type="ECO:0000313" key="9">
    <source>
        <dbReference type="EMBL" id="CAH3031776.1"/>
    </source>
</evidence>
<keyword evidence="4" id="KW-0540">Nuclease</keyword>
<comment type="caution">
    <text evidence="9">The sequence shown here is derived from an EMBL/GenBank/DDBJ whole genome shotgun (WGS) entry which is preliminary data.</text>
</comment>
<evidence type="ECO:0000256" key="2">
    <source>
        <dbReference type="ARBA" id="ARBA00004123"/>
    </source>
</evidence>
<dbReference type="Pfam" id="PF13359">
    <property type="entry name" value="DDE_Tnp_4"/>
    <property type="match status" value="2"/>
</dbReference>
<dbReference type="Proteomes" id="UP001159428">
    <property type="component" value="Unassembled WGS sequence"/>
</dbReference>
<evidence type="ECO:0000256" key="6">
    <source>
        <dbReference type="ARBA" id="ARBA00022801"/>
    </source>
</evidence>
<dbReference type="InterPro" id="IPR045249">
    <property type="entry name" value="HARBI1-like"/>
</dbReference>
<reference evidence="9 10" key="1">
    <citation type="submission" date="2022-05" db="EMBL/GenBank/DDBJ databases">
        <authorList>
            <consortium name="Genoscope - CEA"/>
            <person name="William W."/>
        </authorList>
    </citation>
    <scope>NUCLEOTIDE SEQUENCE [LARGE SCALE GENOMIC DNA]</scope>
</reference>
<feature type="domain" description="DDE Tnp4" evidence="8">
    <location>
        <begin position="4"/>
        <end position="87"/>
    </location>
</feature>
<dbReference type="InterPro" id="IPR027806">
    <property type="entry name" value="HARBI1_dom"/>
</dbReference>
<feature type="non-terminal residue" evidence="9">
    <location>
        <position position="1"/>
    </location>
</feature>
<dbReference type="AlphaFoldDB" id="A0AAU9VKY8"/>
<evidence type="ECO:0000256" key="7">
    <source>
        <dbReference type="ARBA" id="ARBA00023242"/>
    </source>
</evidence>
<dbReference type="EMBL" id="CALNXJ010000001">
    <property type="protein sequence ID" value="CAH3031776.1"/>
    <property type="molecule type" value="Genomic_DNA"/>
</dbReference>
<keyword evidence="7" id="KW-0539">Nucleus</keyword>
<dbReference type="GO" id="GO:0005634">
    <property type="term" value="C:nucleus"/>
    <property type="evidence" value="ECO:0007669"/>
    <property type="project" value="UniProtKB-SubCell"/>
</dbReference>
<accession>A0AAU9VKY8</accession>
<comment type="cofactor">
    <cofactor evidence="1">
        <name>a divalent metal cation</name>
        <dbReference type="ChEBI" id="CHEBI:60240"/>
    </cofactor>
</comment>
<dbReference type="PANTHER" id="PTHR22930:SF85">
    <property type="entry name" value="GH03217P-RELATED"/>
    <property type="match status" value="1"/>
</dbReference>
<name>A0AAU9VKY8_9CNID</name>
<keyword evidence="5" id="KW-0479">Metal-binding</keyword>
<proteinExistence type="inferred from homology"/>
<protein>
    <recommendedName>
        <fullName evidence="8">DDE Tnp4 domain-containing protein</fullName>
    </recommendedName>
</protein>
<dbReference type="GO" id="GO:0004518">
    <property type="term" value="F:nuclease activity"/>
    <property type="evidence" value="ECO:0007669"/>
    <property type="project" value="UniProtKB-KW"/>
</dbReference>
<comment type="similarity">
    <text evidence="3">Belongs to the HARBI1 family.</text>
</comment>
<comment type="subcellular location">
    <subcellularLocation>
        <location evidence="2">Nucleus</location>
    </subcellularLocation>
</comment>
<dbReference type="GO" id="GO:0046872">
    <property type="term" value="F:metal ion binding"/>
    <property type="evidence" value="ECO:0007669"/>
    <property type="project" value="UniProtKB-KW"/>
</dbReference>
<evidence type="ECO:0000256" key="4">
    <source>
        <dbReference type="ARBA" id="ARBA00022722"/>
    </source>
</evidence>
<dbReference type="GO" id="GO:0016787">
    <property type="term" value="F:hydrolase activity"/>
    <property type="evidence" value="ECO:0007669"/>
    <property type="project" value="UniProtKB-KW"/>
</dbReference>
<organism evidence="9 10">
    <name type="scientific">Pocillopora meandrina</name>
    <dbReference type="NCBI Taxonomy" id="46732"/>
    <lineage>
        <taxon>Eukaryota</taxon>
        <taxon>Metazoa</taxon>
        <taxon>Cnidaria</taxon>
        <taxon>Anthozoa</taxon>
        <taxon>Hexacorallia</taxon>
        <taxon>Scleractinia</taxon>
        <taxon>Astrocoeniina</taxon>
        <taxon>Pocilloporidae</taxon>
        <taxon>Pocillopora</taxon>
    </lineage>
</organism>
<evidence type="ECO:0000256" key="3">
    <source>
        <dbReference type="ARBA" id="ARBA00006958"/>
    </source>
</evidence>
<evidence type="ECO:0000259" key="8">
    <source>
        <dbReference type="Pfam" id="PF13359"/>
    </source>
</evidence>
<evidence type="ECO:0000256" key="1">
    <source>
        <dbReference type="ARBA" id="ARBA00001968"/>
    </source>
</evidence>
<sequence length="179" mass="20346">LGAIDGTHIPIKAPHNNHEQYINRKGFFSVQLQVICDPDLFITDVFCGYPGSVHDARVFRNSPICREVEVNPDNYFPGNSHILGDAASLKRMVVERSIELFKNRFRKLKTMMDVDKIEDIPEIIVSSCILHNICIIEDDIDDFLDDSNDDDDNDDNDDDIFPPGVGAVDKRNMIMRLIP</sequence>
<evidence type="ECO:0000313" key="10">
    <source>
        <dbReference type="Proteomes" id="UP001159428"/>
    </source>
</evidence>
<gene>
    <name evidence="9" type="ORF">PMEA_00000588</name>
</gene>
<feature type="domain" description="DDE Tnp4" evidence="8">
    <location>
        <begin position="90"/>
        <end position="132"/>
    </location>
</feature>
<keyword evidence="6" id="KW-0378">Hydrolase</keyword>